<dbReference type="EMBL" id="JAPKFM010000002">
    <property type="protein sequence ID" value="MCX2963032.1"/>
    <property type="molecule type" value="Genomic_DNA"/>
</dbReference>
<feature type="transmembrane region" description="Helical" evidence="2">
    <location>
        <begin position="67"/>
        <end position="86"/>
    </location>
</feature>
<organism evidence="3 4">
    <name type="scientific">Gordonia aquimaris</name>
    <dbReference type="NCBI Taxonomy" id="2984863"/>
    <lineage>
        <taxon>Bacteria</taxon>
        <taxon>Bacillati</taxon>
        <taxon>Actinomycetota</taxon>
        <taxon>Actinomycetes</taxon>
        <taxon>Mycobacteriales</taxon>
        <taxon>Gordoniaceae</taxon>
        <taxon>Gordonia</taxon>
    </lineage>
</organism>
<accession>A0A9X3D1G8</accession>
<evidence type="ECO:0000256" key="2">
    <source>
        <dbReference type="SAM" id="Phobius"/>
    </source>
</evidence>
<dbReference type="Proteomes" id="UP001143347">
    <property type="component" value="Unassembled WGS sequence"/>
</dbReference>
<name>A0A9X3D1G8_9ACTN</name>
<sequence>MTDADDSRETPEPETSEPETPEAETSYRDDVDAPDDTSPSSGSSDDPSADEPVDEGEVLFYEPGGSWWVTAIGPVLIGAVLAMEISGPGQVHWLVLGIFAVILIGFSVVQVHAARTHVSVRLTEATLRQGTQVVPLTDIATVFPANNGPEHQDWESARALGELPAVPRRRKGVGVRLADGTVRQAWARDVDRFRTELTEAHLAAHLRRDT</sequence>
<comment type="caution">
    <text evidence="3">The sequence shown here is derived from an EMBL/GenBank/DDBJ whole genome shotgun (WGS) entry which is preliminary data.</text>
</comment>
<feature type="compositionally biased region" description="Basic and acidic residues" evidence="1">
    <location>
        <begin position="1"/>
        <end position="11"/>
    </location>
</feature>
<keyword evidence="2" id="KW-0472">Membrane</keyword>
<feature type="compositionally biased region" description="Acidic residues" evidence="1">
    <location>
        <begin position="12"/>
        <end position="22"/>
    </location>
</feature>
<dbReference type="AlphaFoldDB" id="A0A9X3D1G8"/>
<dbReference type="RefSeq" id="WP_266060080.1">
    <property type="nucleotide sequence ID" value="NZ_JAPKFM010000002.1"/>
</dbReference>
<keyword evidence="2" id="KW-1133">Transmembrane helix</keyword>
<evidence type="ECO:0000256" key="1">
    <source>
        <dbReference type="SAM" id="MobiDB-lite"/>
    </source>
</evidence>
<evidence type="ECO:0000313" key="4">
    <source>
        <dbReference type="Proteomes" id="UP001143347"/>
    </source>
</evidence>
<feature type="region of interest" description="Disordered" evidence="1">
    <location>
        <begin position="1"/>
        <end position="53"/>
    </location>
</feature>
<proteinExistence type="predicted"/>
<gene>
    <name evidence="3" type="ORF">OSB52_02875</name>
</gene>
<feature type="transmembrane region" description="Helical" evidence="2">
    <location>
        <begin position="93"/>
        <end position="113"/>
    </location>
</feature>
<protein>
    <submittedName>
        <fullName evidence="3">DUF3093 domain-containing protein</fullName>
    </submittedName>
</protein>
<reference evidence="3" key="1">
    <citation type="submission" date="2022-10" db="EMBL/GenBank/DDBJ databases">
        <title>WGS of marine actinomycetes from Thailand.</title>
        <authorList>
            <person name="Thawai C."/>
        </authorList>
    </citation>
    <scope>NUCLEOTIDE SEQUENCE</scope>
    <source>
        <strain evidence="3">SW21</strain>
    </source>
</reference>
<keyword evidence="2" id="KW-0812">Transmembrane</keyword>
<keyword evidence="4" id="KW-1185">Reference proteome</keyword>
<evidence type="ECO:0000313" key="3">
    <source>
        <dbReference type="EMBL" id="MCX2963032.1"/>
    </source>
</evidence>
<feature type="compositionally biased region" description="Low complexity" evidence="1">
    <location>
        <begin position="36"/>
        <end position="46"/>
    </location>
</feature>